<sequence length="345" mass="38217">MSDFKKMESPLLNSAFKNDYNDNLDLIEELFGSTFSINEALNQRVSNLVVDAGGDDITEVVDSRVAKLYPEMKFLTLKDRLDYFEDALFEGVSKVSTQIVDLNQRYSNMEQIISRIYGLDQSTIKLYVDATKGSDVDGTGSFESPYKTINKAVAQLPRLLSVSVFIWINPGRYDEDVILSNINGAKINILGTNYETVDPSTGPTGVQIRSLLLEDVVGSVLISGLEQTNTVGTTQKYFIRVNRCGFVRIQKCRMAYNTKSNTDFTCVFIDACKADVNFCHFVSQSVDVRGYNAADVIVQKISHGTNSGTGLYPQSSIIYNTDNIVWKADIPERTSGGGKVLKTDG</sequence>
<evidence type="ECO:0000313" key="2">
    <source>
        <dbReference type="Proteomes" id="UP000019249"/>
    </source>
</evidence>
<evidence type="ECO:0000313" key="1">
    <source>
        <dbReference type="EMBL" id="EUJ33515.1"/>
    </source>
</evidence>
<dbReference type="Gene3D" id="2.160.20.10">
    <property type="entry name" value="Single-stranded right-handed beta-helix, Pectin lyase-like"/>
    <property type="match status" value="1"/>
</dbReference>
<keyword evidence="2" id="KW-1185">Reference proteome</keyword>
<organism evidence="1 2">
    <name type="scientific">Listeria floridensis FSL S10-1187</name>
    <dbReference type="NCBI Taxonomy" id="1265817"/>
    <lineage>
        <taxon>Bacteria</taxon>
        <taxon>Bacillati</taxon>
        <taxon>Bacillota</taxon>
        <taxon>Bacilli</taxon>
        <taxon>Bacillales</taxon>
        <taxon>Listeriaceae</taxon>
        <taxon>Listeria</taxon>
    </lineage>
</organism>
<dbReference type="Proteomes" id="UP000019249">
    <property type="component" value="Unassembled WGS sequence"/>
</dbReference>
<name>A0ABN0RI03_9LIST</name>
<comment type="caution">
    <text evidence="1">The sequence shown here is derived from an EMBL/GenBank/DDBJ whole genome shotgun (WGS) entry which is preliminary data.</text>
</comment>
<dbReference type="SUPFAM" id="SSF51126">
    <property type="entry name" value="Pectin lyase-like"/>
    <property type="match status" value="1"/>
</dbReference>
<dbReference type="InterPro" id="IPR012334">
    <property type="entry name" value="Pectin_lyas_fold"/>
</dbReference>
<protein>
    <submittedName>
        <fullName evidence="1">Uncharacterized protein</fullName>
    </submittedName>
</protein>
<dbReference type="InterPro" id="IPR011050">
    <property type="entry name" value="Pectin_lyase_fold/virulence"/>
</dbReference>
<dbReference type="EMBL" id="AODF01000003">
    <property type="protein sequence ID" value="EUJ33515.1"/>
    <property type="molecule type" value="Genomic_DNA"/>
</dbReference>
<proteinExistence type="predicted"/>
<accession>A0ABN0RI03</accession>
<reference evidence="1 2" key="1">
    <citation type="journal article" date="2014" name="Int. J. Syst. Evol. Microbiol.">
        <title>Listeria floridensis sp. nov., Listeria aquatica sp. nov., Listeria cornellensis sp. nov., Listeria riparia sp. nov. and Listeria grandensis sp. nov., from agricultural and natural environments.</title>
        <authorList>
            <person name="den Bakker H.C."/>
            <person name="Warchocki S."/>
            <person name="Wright E.M."/>
            <person name="Allred A.F."/>
            <person name="Ahlstrom C."/>
            <person name="Manuel C.S."/>
            <person name="Stasiewicz M.J."/>
            <person name="Burrell A."/>
            <person name="Roof S."/>
            <person name="Strawn L."/>
            <person name="Fortes E.D."/>
            <person name="Nightingale K.K."/>
            <person name="Kephart D."/>
            <person name="Wiedmann M."/>
        </authorList>
    </citation>
    <scope>NUCLEOTIDE SEQUENCE [LARGE SCALE GENOMIC DNA]</scope>
    <source>
        <strain evidence="1 2">FSL S10-1187</strain>
    </source>
</reference>
<gene>
    <name evidence="1" type="ORF">MFLO_02393</name>
</gene>
<dbReference type="RefSeq" id="WP_241433507.1">
    <property type="nucleotide sequence ID" value="NZ_AODF01000003.1"/>
</dbReference>